<keyword evidence="3" id="KW-1185">Reference proteome</keyword>
<gene>
    <name evidence="2" type="ORF">AWW68_04880</name>
</gene>
<dbReference type="Proteomes" id="UP000075606">
    <property type="component" value="Unassembled WGS sequence"/>
</dbReference>
<evidence type="ECO:0008006" key="4">
    <source>
        <dbReference type="Google" id="ProtNLM"/>
    </source>
</evidence>
<sequence>MNPDSFLSQGFFMLRIIHFVQNLSLDITIGAVISSLFLARVMNVEVSAYMMIGLAIAIWLIYTFDHLRDAYKTKGRSNNPRHAFHQRYFKEVSSVALIVFALGLYNLKYLPKETIYLGLVLVGLSGLYFVYLMLAKKAISKELFAATVYVAGIATAPLSLAETVEAEWVILLLIFWILAYANLLIIPSYEVELDKSDNQSSVVTRLGELRVKRLLLFLLVLCTLLIQYFGYLTNLSAAYLILILMVSTLLILVLRPQYFRKYQLYRILSDGIFFLPGIALLV</sequence>
<feature type="transmembrane region" description="Helical" evidence="1">
    <location>
        <begin position="237"/>
        <end position="254"/>
    </location>
</feature>
<evidence type="ECO:0000256" key="1">
    <source>
        <dbReference type="SAM" id="Phobius"/>
    </source>
</evidence>
<organism evidence="2 3">
    <name type="scientific">Roseivirga spongicola</name>
    <dbReference type="NCBI Taxonomy" id="333140"/>
    <lineage>
        <taxon>Bacteria</taxon>
        <taxon>Pseudomonadati</taxon>
        <taxon>Bacteroidota</taxon>
        <taxon>Cytophagia</taxon>
        <taxon>Cytophagales</taxon>
        <taxon>Roseivirgaceae</taxon>
        <taxon>Roseivirga</taxon>
    </lineage>
</organism>
<feature type="transmembrane region" description="Helical" evidence="1">
    <location>
        <begin position="114"/>
        <end position="134"/>
    </location>
</feature>
<feature type="transmembrane region" description="Helical" evidence="1">
    <location>
        <begin position="214"/>
        <end position="231"/>
    </location>
</feature>
<evidence type="ECO:0000313" key="2">
    <source>
        <dbReference type="EMBL" id="KYG78105.1"/>
    </source>
</evidence>
<feature type="transmembrane region" description="Helical" evidence="1">
    <location>
        <begin position="23"/>
        <end position="42"/>
    </location>
</feature>
<dbReference type="STRING" id="333140.AWW68_04880"/>
<keyword evidence="1" id="KW-0812">Transmembrane</keyword>
<name>A0A150XHC9_9BACT</name>
<accession>A0A150XHC9</accession>
<feature type="transmembrane region" description="Helical" evidence="1">
    <location>
        <begin position="143"/>
        <end position="160"/>
    </location>
</feature>
<protein>
    <recommendedName>
        <fullName evidence="4">Ubiquinone biosynthesis protein UbiA</fullName>
    </recommendedName>
</protein>
<feature type="transmembrane region" description="Helical" evidence="1">
    <location>
        <begin position="48"/>
        <end position="67"/>
    </location>
</feature>
<evidence type="ECO:0000313" key="3">
    <source>
        <dbReference type="Proteomes" id="UP000075606"/>
    </source>
</evidence>
<feature type="transmembrane region" description="Helical" evidence="1">
    <location>
        <begin position="166"/>
        <end position="186"/>
    </location>
</feature>
<dbReference type="AlphaFoldDB" id="A0A150XHC9"/>
<keyword evidence="1" id="KW-1133">Transmembrane helix</keyword>
<keyword evidence="1" id="KW-0472">Membrane</keyword>
<dbReference type="EMBL" id="LRPC01000001">
    <property type="protein sequence ID" value="KYG78105.1"/>
    <property type="molecule type" value="Genomic_DNA"/>
</dbReference>
<reference evidence="2 3" key="1">
    <citation type="submission" date="2016-01" db="EMBL/GenBank/DDBJ databases">
        <title>Genome sequencing of Roseivirga spongicola UST030701-084.</title>
        <authorList>
            <person name="Selvaratnam C."/>
            <person name="Thevarajoo S."/>
            <person name="Goh K.M."/>
            <person name="Ee R."/>
            <person name="Chan K.-G."/>
            <person name="Chong C.S."/>
        </authorList>
    </citation>
    <scope>NUCLEOTIDE SEQUENCE [LARGE SCALE GENOMIC DNA]</scope>
    <source>
        <strain evidence="2 3">UST030701-084</strain>
    </source>
</reference>
<proteinExistence type="predicted"/>
<comment type="caution">
    <text evidence="2">The sequence shown here is derived from an EMBL/GenBank/DDBJ whole genome shotgun (WGS) entry which is preliminary data.</text>
</comment>